<dbReference type="InterPro" id="IPR000838">
    <property type="entry name" value="RNA_pol_sigma70_ECF_CS"/>
</dbReference>
<accession>A0A845A2G6</accession>
<evidence type="ECO:0000256" key="1">
    <source>
        <dbReference type="ARBA" id="ARBA00010641"/>
    </source>
</evidence>
<sequence>MGDTATLTPAERRAELEGALALVARGNRDALRTVYTLTSHKLLGTIMHIVRERDAAEDVLQDVYLRVWHRAGRFDRTRASPITWLCTIARNAAIDAVRKHGRRAEVDDAALPEIADDAPRADTMLCDAEDAARLHQCLERLQSEHRKCIRMAFFRGYTHTELAEKLDVPLGTMKSWIRRGLASLKGCLGSA</sequence>
<dbReference type="InterPro" id="IPR013325">
    <property type="entry name" value="RNA_pol_sigma_r2"/>
</dbReference>
<dbReference type="PANTHER" id="PTHR43133">
    <property type="entry name" value="RNA POLYMERASE ECF-TYPE SIGMA FACTO"/>
    <property type="match status" value="1"/>
</dbReference>
<reference evidence="9 10" key="1">
    <citation type="submission" date="2019-12" db="EMBL/GenBank/DDBJ databases">
        <title>Genomic-based taxomic classification of the family Erythrobacteraceae.</title>
        <authorList>
            <person name="Xu L."/>
        </authorList>
    </citation>
    <scope>NUCLEOTIDE SEQUENCE [LARGE SCALE GENOMIC DNA]</scope>
    <source>
        <strain evidence="9 10">RC4-10-4</strain>
    </source>
</reference>
<dbReference type="SUPFAM" id="SSF88659">
    <property type="entry name" value="Sigma3 and sigma4 domains of RNA polymerase sigma factors"/>
    <property type="match status" value="1"/>
</dbReference>
<evidence type="ECO:0000313" key="9">
    <source>
        <dbReference type="EMBL" id="MXO94335.1"/>
    </source>
</evidence>
<dbReference type="NCBIfam" id="TIGR02937">
    <property type="entry name" value="sigma70-ECF"/>
    <property type="match status" value="1"/>
</dbReference>
<dbReference type="Gene3D" id="1.10.10.10">
    <property type="entry name" value="Winged helix-like DNA-binding domain superfamily/Winged helix DNA-binding domain"/>
    <property type="match status" value="1"/>
</dbReference>
<dbReference type="PANTHER" id="PTHR43133:SF62">
    <property type="entry name" value="RNA POLYMERASE SIGMA FACTOR SIGZ"/>
    <property type="match status" value="1"/>
</dbReference>
<evidence type="ECO:0000256" key="4">
    <source>
        <dbReference type="ARBA" id="ARBA00023125"/>
    </source>
</evidence>
<comment type="similarity">
    <text evidence="1 6">Belongs to the sigma-70 factor family. ECF subfamily.</text>
</comment>
<dbReference type="EMBL" id="WTYH01000001">
    <property type="protein sequence ID" value="MXO94335.1"/>
    <property type="molecule type" value="Genomic_DNA"/>
</dbReference>
<name>A0A845A2G6_9SPHN</name>
<dbReference type="AlphaFoldDB" id="A0A845A2G6"/>
<dbReference type="InterPro" id="IPR013324">
    <property type="entry name" value="RNA_pol_sigma_r3/r4-like"/>
</dbReference>
<dbReference type="InterPro" id="IPR007627">
    <property type="entry name" value="RNA_pol_sigma70_r2"/>
</dbReference>
<dbReference type="GO" id="GO:0003677">
    <property type="term" value="F:DNA binding"/>
    <property type="evidence" value="ECO:0007669"/>
    <property type="project" value="UniProtKB-KW"/>
</dbReference>
<evidence type="ECO:0000256" key="5">
    <source>
        <dbReference type="ARBA" id="ARBA00023163"/>
    </source>
</evidence>
<dbReference type="PROSITE" id="PS01063">
    <property type="entry name" value="SIGMA70_ECF"/>
    <property type="match status" value="1"/>
</dbReference>
<organism evidence="9 10">
    <name type="scientific">Aurantiacibacter arachoides</name>
    <dbReference type="NCBI Taxonomy" id="1850444"/>
    <lineage>
        <taxon>Bacteria</taxon>
        <taxon>Pseudomonadati</taxon>
        <taxon>Pseudomonadota</taxon>
        <taxon>Alphaproteobacteria</taxon>
        <taxon>Sphingomonadales</taxon>
        <taxon>Erythrobacteraceae</taxon>
        <taxon>Aurantiacibacter</taxon>
    </lineage>
</organism>
<dbReference type="CDD" id="cd06171">
    <property type="entry name" value="Sigma70_r4"/>
    <property type="match status" value="1"/>
</dbReference>
<proteinExistence type="inferred from homology"/>
<evidence type="ECO:0000256" key="2">
    <source>
        <dbReference type="ARBA" id="ARBA00023015"/>
    </source>
</evidence>
<evidence type="ECO:0000259" key="8">
    <source>
        <dbReference type="Pfam" id="PF08281"/>
    </source>
</evidence>
<keyword evidence="3 6" id="KW-0731">Sigma factor</keyword>
<dbReference type="OrthoDB" id="9784272at2"/>
<keyword evidence="2 6" id="KW-0805">Transcription regulation</keyword>
<protein>
    <recommendedName>
        <fullName evidence="6">RNA polymerase sigma factor</fullName>
    </recommendedName>
</protein>
<dbReference type="Pfam" id="PF08281">
    <property type="entry name" value="Sigma70_r4_2"/>
    <property type="match status" value="1"/>
</dbReference>
<dbReference type="SUPFAM" id="SSF88946">
    <property type="entry name" value="Sigma2 domain of RNA polymerase sigma factors"/>
    <property type="match status" value="1"/>
</dbReference>
<keyword evidence="4 6" id="KW-0238">DNA-binding</keyword>
<dbReference type="InterPro" id="IPR036388">
    <property type="entry name" value="WH-like_DNA-bd_sf"/>
</dbReference>
<dbReference type="GO" id="GO:0006352">
    <property type="term" value="P:DNA-templated transcription initiation"/>
    <property type="evidence" value="ECO:0007669"/>
    <property type="project" value="InterPro"/>
</dbReference>
<dbReference type="RefSeq" id="WP_131453565.1">
    <property type="nucleotide sequence ID" value="NZ_BMJK01000002.1"/>
</dbReference>
<evidence type="ECO:0000313" key="10">
    <source>
        <dbReference type="Proteomes" id="UP000460626"/>
    </source>
</evidence>
<gene>
    <name evidence="9" type="ORF">GRI62_12085</name>
</gene>
<dbReference type="Gene3D" id="1.10.1740.10">
    <property type="match status" value="1"/>
</dbReference>
<dbReference type="GO" id="GO:0016987">
    <property type="term" value="F:sigma factor activity"/>
    <property type="evidence" value="ECO:0007669"/>
    <property type="project" value="UniProtKB-KW"/>
</dbReference>
<evidence type="ECO:0000259" key="7">
    <source>
        <dbReference type="Pfam" id="PF04542"/>
    </source>
</evidence>
<keyword evidence="10" id="KW-1185">Reference proteome</keyword>
<feature type="domain" description="RNA polymerase sigma-70 region 2" evidence="7">
    <location>
        <begin position="41"/>
        <end position="103"/>
    </location>
</feature>
<keyword evidence="5 6" id="KW-0804">Transcription</keyword>
<evidence type="ECO:0000256" key="3">
    <source>
        <dbReference type="ARBA" id="ARBA00023082"/>
    </source>
</evidence>
<dbReference type="Pfam" id="PF04542">
    <property type="entry name" value="Sigma70_r2"/>
    <property type="match status" value="1"/>
</dbReference>
<dbReference type="InterPro" id="IPR013249">
    <property type="entry name" value="RNA_pol_sigma70_r4_t2"/>
</dbReference>
<feature type="domain" description="RNA polymerase sigma factor 70 region 4 type 2" evidence="8">
    <location>
        <begin position="133"/>
        <end position="184"/>
    </location>
</feature>
<dbReference type="Proteomes" id="UP000460626">
    <property type="component" value="Unassembled WGS sequence"/>
</dbReference>
<dbReference type="InterPro" id="IPR039425">
    <property type="entry name" value="RNA_pol_sigma-70-like"/>
</dbReference>
<evidence type="ECO:0000256" key="6">
    <source>
        <dbReference type="RuleBase" id="RU000716"/>
    </source>
</evidence>
<comment type="caution">
    <text evidence="9">The sequence shown here is derived from an EMBL/GenBank/DDBJ whole genome shotgun (WGS) entry which is preliminary data.</text>
</comment>
<dbReference type="InterPro" id="IPR014284">
    <property type="entry name" value="RNA_pol_sigma-70_dom"/>
</dbReference>